<reference evidence="2" key="1">
    <citation type="submission" date="2023-03" db="EMBL/GenBank/DDBJ databases">
        <title>Massive genome expansion in bonnet fungi (Mycena s.s.) driven by repeated elements and novel gene families across ecological guilds.</title>
        <authorList>
            <consortium name="Lawrence Berkeley National Laboratory"/>
            <person name="Harder C.B."/>
            <person name="Miyauchi S."/>
            <person name="Viragh M."/>
            <person name="Kuo A."/>
            <person name="Thoen E."/>
            <person name="Andreopoulos B."/>
            <person name="Lu D."/>
            <person name="Skrede I."/>
            <person name="Drula E."/>
            <person name="Henrissat B."/>
            <person name="Morin E."/>
            <person name="Kohler A."/>
            <person name="Barry K."/>
            <person name="LaButti K."/>
            <person name="Morin E."/>
            <person name="Salamov A."/>
            <person name="Lipzen A."/>
            <person name="Mereny Z."/>
            <person name="Hegedus B."/>
            <person name="Baldrian P."/>
            <person name="Stursova M."/>
            <person name="Weitz H."/>
            <person name="Taylor A."/>
            <person name="Grigoriev I.V."/>
            <person name="Nagy L.G."/>
            <person name="Martin F."/>
            <person name="Kauserud H."/>
        </authorList>
    </citation>
    <scope>NUCLEOTIDE SEQUENCE</scope>
    <source>
        <strain evidence="2">CBHHK182m</strain>
    </source>
</reference>
<proteinExistence type="predicted"/>
<evidence type="ECO:0000313" key="3">
    <source>
        <dbReference type="Proteomes" id="UP001215598"/>
    </source>
</evidence>
<feature type="region of interest" description="Disordered" evidence="1">
    <location>
        <begin position="428"/>
        <end position="512"/>
    </location>
</feature>
<dbReference type="EMBL" id="JARKIB010000024">
    <property type="protein sequence ID" value="KAJ7766163.1"/>
    <property type="molecule type" value="Genomic_DNA"/>
</dbReference>
<protein>
    <submittedName>
        <fullName evidence="2">Uncharacterized protein</fullName>
    </submittedName>
</protein>
<dbReference type="Proteomes" id="UP001215598">
    <property type="component" value="Unassembled WGS sequence"/>
</dbReference>
<name>A0AAD7JMR4_9AGAR</name>
<accession>A0AAD7JMR4</accession>
<sequence length="605" mass="66903">MSSSRFSIDSSSMQSLYSAPRPAPRPYDAPRPQGAYPGPPPDFLVLPIIPPTDCRIFLSADDHGNTILPRVSIGSIGADHDIAIELCRTQLEGEQRCANCAEMDICCQFWEAGIPCPSCAILGIPDCANASAARFIDVLVRARDRHMLRERDILSALVRDGLMTPTKFEREYADTEHNYYAVVQGALSRFSINSSATKSLVFQGYHNLANSSQDAALLSRFITLGTEAHIHPSILLSERVKILCSQPITASLMLLQWLNSFNVFKTCCFKLTDSIFHCFNPSYKSMPSVTPPCLDKSQEDSVRALFKSVRATKYEDPVDQDAFLIASARSVLHFRPQAASFAASSDIGECVFAIRAALVSNNIRLTTTPDPIINSISDFAGEIVRLRQTVRDRKRAQSEQLRAEEGAAARAARREALEFAAKRELNKSDPDVVSIPSDDEPMPMAPHPSPLRVKPSNEPPTRPDDLTIVTKAIPTGPRADRKATSTRVPRKRVRAPSTCDERSPLQPRPQPNIETIEPLVANTNHALKRRGVSPPPSQSRPSPEAQLRGRLARIEAELYRQSCATKHILWRLQSLPDPAIKVESQLRTCARTALCATSTKHPRPY</sequence>
<evidence type="ECO:0000313" key="2">
    <source>
        <dbReference type="EMBL" id="KAJ7766163.1"/>
    </source>
</evidence>
<dbReference type="AlphaFoldDB" id="A0AAD7JMR4"/>
<comment type="caution">
    <text evidence="2">The sequence shown here is derived from an EMBL/GenBank/DDBJ whole genome shotgun (WGS) entry which is preliminary data.</text>
</comment>
<evidence type="ECO:0000256" key="1">
    <source>
        <dbReference type="SAM" id="MobiDB-lite"/>
    </source>
</evidence>
<feature type="compositionally biased region" description="Low complexity" evidence="1">
    <location>
        <begin position="1"/>
        <end position="15"/>
    </location>
</feature>
<feature type="region of interest" description="Disordered" evidence="1">
    <location>
        <begin position="528"/>
        <end position="547"/>
    </location>
</feature>
<gene>
    <name evidence="2" type="ORF">B0H16DRAFT_1454055</name>
</gene>
<feature type="region of interest" description="Disordered" evidence="1">
    <location>
        <begin position="1"/>
        <end position="34"/>
    </location>
</feature>
<organism evidence="2 3">
    <name type="scientific">Mycena metata</name>
    <dbReference type="NCBI Taxonomy" id="1033252"/>
    <lineage>
        <taxon>Eukaryota</taxon>
        <taxon>Fungi</taxon>
        <taxon>Dikarya</taxon>
        <taxon>Basidiomycota</taxon>
        <taxon>Agaricomycotina</taxon>
        <taxon>Agaricomycetes</taxon>
        <taxon>Agaricomycetidae</taxon>
        <taxon>Agaricales</taxon>
        <taxon>Marasmiineae</taxon>
        <taxon>Mycenaceae</taxon>
        <taxon>Mycena</taxon>
    </lineage>
</organism>
<keyword evidence="3" id="KW-1185">Reference proteome</keyword>